<dbReference type="Pfam" id="PF06207">
    <property type="entry name" value="DUF1002"/>
    <property type="match status" value="1"/>
</dbReference>
<dbReference type="Proteomes" id="UP000473885">
    <property type="component" value="Unassembled WGS sequence"/>
</dbReference>
<proteinExistence type="predicted"/>
<protein>
    <submittedName>
        <fullName evidence="1">DUF1002 domain-containing protein</fullName>
    </submittedName>
</protein>
<dbReference type="AlphaFoldDB" id="A0A6M0R9D5"/>
<accession>A0A6M0R9D5</accession>
<evidence type="ECO:0000313" key="1">
    <source>
        <dbReference type="EMBL" id="NEZ46816.1"/>
    </source>
</evidence>
<keyword evidence="2" id="KW-1185">Reference proteome</keyword>
<dbReference type="InterPro" id="IPR009343">
    <property type="entry name" value="DUF1002"/>
</dbReference>
<dbReference type="EMBL" id="SXDP01000003">
    <property type="protein sequence ID" value="NEZ46816.1"/>
    <property type="molecule type" value="Genomic_DNA"/>
</dbReference>
<evidence type="ECO:0000313" key="2">
    <source>
        <dbReference type="Proteomes" id="UP000473885"/>
    </source>
</evidence>
<dbReference type="RefSeq" id="WP_050606565.1">
    <property type="nucleotide sequence ID" value="NZ_CABKUB010000006.1"/>
</dbReference>
<comment type="caution">
    <text evidence="1">The sequence shown here is derived from an EMBL/GenBank/DDBJ whole genome shotgun (WGS) entry which is preliminary data.</text>
</comment>
<organism evidence="1 2">
    <name type="scientific">Clostridium niameyense</name>
    <dbReference type="NCBI Taxonomy" id="1622073"/>
    <lineage>
        <taxon>Bacteria</taxon>
        <taxon>Bacillati</taxon>
        <taxon>Bacillota</taxon>
        <taxon>Clostridia</taxon>
        <taxon>Eubacteriales</taxon>
        <taxon>Clostridiaceae</taxon>
        <taxon>Clostridium</taxon>
    </lineage>
</organism>
<dbReference type="OrthoDB" id="9810153at2"/>
<gene>
    <name evidence="1" type="ORF">FDF74_06240</name>
</gene>
<name>A0A6M0R9D5_9CLOT</name>
<reference evidence="1 2" key="1">
    <citation type="submission" date="2019-04" db="EMBL/GenBank/DDBJ databases">
        <title>Genome sequencing of Clostridium botulinum Groups I-IV and Clostridium butyricum.</title>
        <authorList>
            <person name="Brunt J."/>
            <person name="Van Vliet A.H.M."/>
            <person name="Stringer S.C."/>
            <person name="Carter A.T."/>
            <person name="Peck M.W."/>
        </authorList>
    </citation>
    <scope>NUCLEOTIDE SEQUENCE [LARGE SCALE GENOMIC DNA]</scope>
    <source>
        <strain evidence="1 2">IFR 18/094</strain>
    </source>
</reference>
<sequence>MKSKIIISRLLVFMLAITMVISISTKKVYADAYKVVTVGADLNKQQKDDMLKYFKVTKDEANVIEVTNSEEEKYLNGVASKKQIGTKAISCSYVEPTDKGGLNVSTHNIYWVTENMIKNALITAGIENANIKVSAPFNVSGTAALTGILKGFEKSKGGEKIDEKKKKAANEELVVTGKLGEKIGQDEAAGLINEVKKEVIKDKPKTEKEIEKIVVNVTNNYGKNLSDEDIKSISKLMDKINGLDLDFKQIKSQLNDVTKQLKGKLTSEEAQGFFSKLWKSIKEFFSNSSKDSSFNTIEQNNKSNINFYNKIENL</sequence>